<dbReference type="Pfam" id="PF01869">
    <property type="entry name" value="BcrAD_BadFG"/>
    <property type="match status" value="1"/>
</dbReference>
<accession>W6NGK8</accession>
<dbReference type="Proteomes" id="UP000019482">
    <property type="component" value="Unassembled WGS sequence"/>
</dbReference>
<protein>
    <submittedName>
        <fullName evidence="7">Benzoyl-CoA reductase subunit BadG</fullName>
        <ecNumber evidence="7">1.3.7.8</ecNumber>
    </submittedName>
</protein>
<dbReference type="FunFam" id="3.30.420.40:FF:000217">
    <property type="entry name" value="2-hydroxyisocaproyl-CoA dehydratase activator"/>
    <property type="match status" value="1"/>
</dbReference>
<comment type="subunit">
    <text evidence="2">Homodimer.</text>
</comment>
<dbReference type="InterPro" id="IPR002731">
    <property type="entry name" value="ATPase_BadF"/>
</dbReference>
<comment type="cofactor">
    <cofactor evidence="1">
        <name>[4Fe-4S] cluster</name>
        <dbReference type="ChEBI" id="CHEBI:49883"/>
    </cofactor>
</comment>
<dbReference type="SUPFAM" id="SSF53067">
    <property type="entry name" value="Actin-like ATPase domain"/>
    <property type="match status" value="1"/>
</dbReference>
<dbReference type="GeneID" id="29420152"/>
<dbReference type="InterPro" id="IPR051805">
    <property type="entry name" value="Dehydratase_Activator_Redct"/>
</dbReference>
<dbReference type="OrthoDB" id="9778513at2"/>
<evidence type="ECO:0000256" key="5">
    <source>
        <dbReference type="ARBA" id="ARBA00023014"/>
    </source>
</evidence>
<evidence type="ECO:0000256" key="3">
    <source>
        <dbReference type="ARBA" id="ARBA00022723"/>
    </source>
</evidence>
<dbReference type="InterPro" id="IPR008275">
    <property type="entry name" value="CoA_E_activase_dom"/>
</dbReference>
<feature type="domain" description="ATPase BadF/BadG/BcrA/BcrD type" evidence="6">
    <location>
        <begin position="5"/>
        <end position="252"/>
    </location>
</feature>
<dbReference type="PANTHER" id="PTHR32329:SF2">
    <property type="entry name" value="BIFUNCTIONAL PROTEIN [INCLUDES 2-HYDROXYACYL-COA DEHYDRATASE (N-TER) AND ITS ACTIVATOR DOMAIN (C_TERM)"/>
    <property type="match status" value="1"/>
</dbReference>
<evidence type="ECO:0000256" key="2">
    <source>
        <dbReference type="ARBA" id="ARBA00011738"/>
    </source>
</evidence>
<gene>
    <name evidence="7" type="ORF">CTDIVETGP_1247</name>
</gene>
<keyword evidence="3" id="KW-0479">Metal-binding</keyword>
<evidence type="ECO:0000256" key="4">
    <source>
        <dbReference type="ARBA" id="ARBA00023004"/>
    </source>
</evidence>
<proteinExistence type="predicted"/>
<evidence type="ECO:0000259" key="6">
    <source>
        <dbReference type="Pfam" id="PF01869"/>
    </source>
</evidence>
<organism evidence="7 8">
    <name type="scientific">Clostridium tyrobutyricum DIVETGP</name>
    <dbReference type="NCBI Taxonomy" id="1408889"/>
    <lineage>
        <taxon>Bacteria</taxon>
        <taxon>Bacillati</taxon>
        <taxon>Bacillota</taxon>
        <taxon>Clostridia</taxon>
        <taxon>Eubacteriales</taxon>
        <taxon>Clostridiaceae</taxon>
        <taxon>Clostridium</taxon>
    </lineage>
</organism>
<dbReference type="GO" id="GO:0046872">
    <property type="term" value="F:metal ion binding"/>
    <property type="evidence" value="ECO:0007669"/>
    <property type="project" value="UniProtKB-KW"/>
</dbReference>
<dbReference type="PANTHER" id="PTHR32329">
    <property type="entry name" value="BIFUNCTIONAL PROTEIN [INCLUDES 2-HYDROXYACYL-COA DEHYDRATASE (N-TER) AND ITS ACTIVATOR DOMAIN (C_TERM)-RELATED"/>
    <property type="match status" value="1"/>
</dbReference>
<dbReference type="AlphaFoldDB" id="W6NGK8"/>
<name>W6NGK8_CLOTY</name>
<reference evidence="7 8" key="1">
    <citation type="journal article" date="2015" name="Genome Announc.">
        <title>Draft Genome Sequence of Clostridium tyrobutyricum Strain DIVETGP, Isolated from Cow's Milk for Grana Padano Production.</title>
        <authorList>
            <person name="Soggiu A."/>
            <person name="Piras C."/>
            <person name="Gaiarsa S."/>
            <person name="Sassera D."/>
            <person name="Roncada P."/>
            <person name="Bendixen E."/>
            <person name="Brasca M."/>
            <person name="Bonizzi L."/>
        </authorList>
    </citation>
    <scope>NUCLEOTIDE SEQUENCE [LARGE SCALE GENOMIC DNA]</scope>
    <source>
        <strain evidence="7 8">DIVETGP</strain>
    </source>
</reference>
<dbReference type="EC" id="1.3.7.8" evidence="7"/>
<dbReference type="InterPro" id="IPR043129">
    <property type="entry name" value="ATPase_NBD"/>
</dbReference>
<dbReference type="GO" id="GO:0018522">
    <property type="term" value="F:benzoyl-CoA reductase activity"/>
    <property type="evidence" value="ECO:0007669"/>
    <property type="project" value="UniProtKB-EC"/>
</dbReference>
<evidence type="ECO:0000313" key="7">
    <source>
        <dbReference type="EMBL" id="CDL91177.1"/>
    </source>
</evidence>
<sequence>MYTMGVDIGSTASKGVILRDGKHIVSSSTIPVGTGTSGPVRVIKELFEKSQLSKDDIKRIVATGYGRMNFDYADKQVSELSCHAKGAYSIFPNVRTIIDIGGQDAKVLKLNSRGRLMNFVMNDKCAAGTGRFLDVMANVLEVKISDLSKLAGKSESEVDISSTCTVFAESEVISHLSEGKKPEDIAAGIHRSIARRVSSLAKRIGIEKDVTMTGGVAQNSSVVGFMESEIGLPISVSEHAQIIGALGAAIYAWEEINK</sequence>
<keyword evidence="7" id="KW-0560">Oxidoreductase</keyword>
<dbReference type="EMBL" id="CBXI010000021">
    <property type="protein sequence ID" value="CDL91177.1"/>
    <property type="molecule type" value="Genomic_DNA"/>
</dbReference>
<dbReference type="NCBIfam" id="TIGR00241">
    <property type="entry name" value="CoA_E_activ"/>
    <property type="match status" value="1"/>
</dbReference>
<comment type="caution">
    <text evidence="7">The sequence shown here is derived from an EMBL/GenBank/DDBJ whole genome shotgun (WGS) entry which is preliminary data.</text>
</comment>
<keyword evidence="8" id="KW-1185">Reference proteome</keyword>
<dbReference type="RefSeq" id="WP_017751532.1">
    <property type="nucleotide sequence ID" value="NZ_CBXI010000021.1"/>
</dbReference>
<dbReference type="Gene3D" id="3.30.420.40">
    <property type="match status" value="2"/>
</dbReference>
<evidence type="ECO:0000256" key="1">
    <source>
        <dbReference type="ARBA" id="ARBA00001966"/>
    </source>
</evidence>
<dbReference type="GO" id="GO:0051536">
    <property type="term" value="F:iron-sulfur cluster binding"/>
    <property type="evidence" value="ECO:0007669"/>
    <property type="project" value="UniProtKB-KW"/>
</dbReference>
<keyword evidence="5" id="KW-0411">Iron-sulfur</keyword>
<evidence type="ECO:0000313" key="8">
    <source>
        <dbReference type="Proteomes" id="UP000019482"/>
    </source>
</evidence>
<keyword evidence="4" id="KW-0408">Iron</keyword>